<dbReference type="EMBL" id="UINC01033113">
    <property type="protein sequence ID" value="SVB21875.1"/>
    <property type="molecule type" value="Genomic_DNA"/>
</dbReference>
<gene>
    <name evidence="1" type="ORF">METZ01_LOCUS174729</name>
</gene>
<protein>
    <submittedName>
        <fullName evidence="1">Uncharacterized protein</fullName>
    </submittedName>
</protein>
<proteinExistence type="predicted"/>
<evidence type="ECO:0000313" key="1">
    <source>
        <dbReference type="EMBL" id="SVB21875.1"/>
    </source>
</evidence>
<accession>A0A382C6Z5</accession>
<name>A0A382C6Z5_9ZZZZ</name>
<dbReference type="AlphaFoldDB" id="A0A382C6Z5"/>
<sequence>MADEQVAVVEGPKGKAEIIEVWADGRLVEYQVRFDGNVEKCSNIGEAYIEAGVKAGVKT</sequence>
<reference evidence="1" key="1">
    <citation type="submission" date="2018-05" db="EMBL/GenBank/DDBJ databases">
        <authorList>
            <person name="Lanie J.A."/>
            <person name="Ng W.-L."/>
            <person name="Kazmierczak K.M."/>
            <person name="Andrzejewski T.M."/>
            <person name="Davidsen T.M."/>
            <person name="Wayne K.J."/>
            <person name="Tettelin H."/>
            <person name="Glass J.I."/>
            <person name="Rusch D."/>
            <person name="Podicherti R."/>
            <person name="Tsui H.-C.T."/>
            <person name="Winkler M.E."/>
        </authorList>
    </citation>
    <scope>NUCLEOTIDE SEQUENCE</scope>
</reference>
<organism evidence="1">
    <name type="scientific">marine metagenome</name>
    <dbReference type="NCBI Taxonomy" id="408172"/>
    <lineage>
        <taxon>unclassified sequences</taxon>
        <taxon>metagenomes</taxon>
        <taxon>ecological metagenomes</taxon>
    </lineage>
</organism>